<dbReference type="OrthoDB" id="70376at2759"/>
<evidence type="ECO:0000313" key="8">
    <source>
        <dbReference type="EMBL" id="CAB3991286.1"/>
    </source>
</evidence>
<organism evidence="8 9">
    <name type="scientific">Paramuricea clavata</name>
    <name type="common">Red gorgonian</name>
    <name type="synonym">Violescent sea-whip</name>
    <dbReference type="NCBI Taxonomy" id="317549"/>
    <lineage>
        <taxon>Eukaryota</taxon>
        <taxon>Metazoa</taxon>
        <taxon>Cnidaria</taxon>
        <taxon>Anthozoa</taxon>
        <taxon>Octocorallia</taxon>
        <taxon>Malacalcyonacea</taxon>
        <taxon>Plexauridae</taxon>
        <taxon>Paramuricea</taxon>
    </lineage>
</organism>
<keyword evidence="9" id="KW-1185">Reference proteome</keyword>
<feature type="compositionally biased region" description="Acidic residues" evidence="7">
    <location>
        <begin position="85"/>
        <end position="95"/>
    </location>
</feature>
<dbReference type="AlphaFoldDB" id="A0A7D9DR40"/>
<gene>
    <name evidence="8" type="ORF">PACLA_8A079817</name>
</gene>
<sequence length="338" mass="39126">MPPKRNSEDKSLASPQKTGARVRKGRKLDKGVKKRQKTSAEKGKAKRACSKRPKQQNNMATTFDSDENNSDLSSEDERGFFQMAESDEDTEDASETDMAKLEEEFSELKEQVYQEKLSKYKKQLQELNNGTQVDYLKRLNQLEKERDDRLFLAEVCKMYEIEMLNKECEEEKKTAKIEYENKKVELKETLLQQLDEKKKSLELEKVSMELTNESEVLEDLKAMNKLHSVTTEKNGSKVNKSSNNTNQNTNHNNQVADALATSHYDIRVEDGKLFHDRRWYHRGQQVYVESKESGKVSGIIHAIGPTEICIKKTTDNSKLRITISQLQKGRYTIRRRSS</sequence>
<evidence type="ECO:0000256" key="4">
    <source>
        <dbReference type="ARBA" id="ARBA00023163"/>
    </source>
</evidence>
<name>A0A7D9DR40_PARCT</name>
<evidence type="ECO:0000256" key="1">
    <source>
        <dbReference type="ARBA" id="ARBA00004123"/>
    </source>
</evidence>
<dbReference type="EMBL" id="CACRXK020001820">
    <property type="protein sequence ID" value="CAB3991286.1"/>
    <property type="molecule type" value="Genomic_DNA"/>
</dbReference>
<evidence type="ECO:0000256" key="2">
    <source>
        <dbReference type="ARBA" id="ARBA00022491"/>
    </source>
</evidence>
<protein>
    <submittedName>
        <fullName evidence="8">Uncharacterized protein</fullName>
    </submittedName>
</protein>
<evidence type="ECO:0000256" key="5">
    <source>
        <dbReference type="ARBA" id="ARBA00023242"/>
    </source>
</evidence>
<keyword evidence="3" id="KW-0805">Transcription regulation</keyword>
<accession>A0A7D9DR40</accession>
<proteinExistence type="predicted"/>
<feature type="compositionally biased region" description="Basic and acidic residues" evidence="7">
    <location>
        <begin position="1"/>
        <end position="11"/>
    </location>
</feature>
<dbReference type="InterPro" id="IPR013907">
    <property type="entry name" value="Sds3"/>
</dbReference>
<keyword evidence="5" id="KW-0539">Nucleus</keyword>
<feature type="compositionally biased region" description="Basic residues" evidence="7">
    <location>
        <begin position="44"/>
        <end position="54"/>
    </location>
</feature>
<keyword evidence="2" id="KW-0678">Repressor</keyword>
<feature type="compositionally biased region" description="Low complexity" evidence="7">
    <location>
        <begin position="237"/>
        <end position="252"/>
    </location>
</feature>
<dbReference type="SMART" id="SM01401">
    <property type="entry name" value="Sds3"/>
    <property type="match status" value="1"/>
</dbReference>
<evidence type="ECO:0000256" key="7">
    <source>
        <dbReference type="SAM" id="MobiDB-lite"/>
    </source>
</evidence>
<keyword evidence="4" id="KW-0804">Transcription</keyword>
<dbReference type="Gene3D" id="1.20.5.1500">
    <property type="match status" value="1"/>
</dbReference>
<comment type="subcellular location">
    <subcellularLocation>
        <location evidence="1">Nucleus</location>
    </subcellularLocation>
</comment>
<feature type="region of interest" description="Disordered" evidence="7">
    <location>
        <begin position="1"/>
        <end position="97"/>
    </location>
</feature>
<keyword evidence="6" id="KW-0175">Coiled coil</keyword>
<evidence type="ECO:0000313" key="9">
    <source>
        <dbReference type="Proteomes" id="UP001152795"/>
    </source>
</evidence>
<comment type="caution">
    <text evidence="8">The sequence shown here is derived from an EMBL/GenBank/DDBJ whole genome shotgun (WGS) entry which is preliminary data.</text>
</comment>
<feature type="coiled-coil region" evidence="6">
    <location>
        <begin position="165"/>
        <end position="223"/>
    </location>
</feature>
<dbReference type="GO" id="GO:0010468">
    <property type="term" value="P:regulation of gene expression"/>
    <property type="evidence" value="ECO:0007669"/>
    <property type="project" value="UniProtKB-ARBA"/>
</dbReference>
<dbReference type="Pfam" id="PF08598">
    <property type="entry name" value="Sds3"/>
    <property type="match status" value="1"/>
</dbReference>
<dbReference type="Proteomes" id="UP001152795">
    <property type="component" value="Unassembled WGS sequence"/>
</dbReference>
<reference evidence="8" key="1">
    <citation type="submission" date="2020-04" db="EMBL/GenBank/DDBJ databases">
        <authorList>
            <person name="Alioto T."/>
            <person name="Alioto T."/>
            <person name="Gomez Garrido J."/>
        </authorList>
    </citation>
    <scope>NUCLEOTIDE SEQUENCE</scope>
    <source>
        <strain evidence="8">A484AB</strain>
    </source>
</reference>
<feature type="region of interest" description="Disordered" evidence="7">
    <location>
        <begin position="231"/>
        <end position="252"/>
    </location>
</feature>
<dbReference type="PANTHER" id="PTHR21964">
    <property type="entry name" value="BREAST CANCER METASTASIS-SUPPRESSOR 1"/>
    <property type="match status" value="1"/>
</dbReference>
<feature type="compositionally biased region" description="Basic residues" evidence="7">
    <location>
        <begin position="20"/>
        <end position="37"/>
    </location>
</feature>
<evidence type="ECO:0000256" key="6">
    <source>
        <dbReference type="SAM" id="Coils"/>
    </source>
</evidence>
<dbReference type="GO" id="GO:0005654">
    <property type="term" value="C:nucleoplasm"/>
    <property type="evidence" value="ECO:0007669"/>
    <property type="project" value="UniProtKB-ARBA"/>
</dbReference>
<evidence type="ECO:0000256" key="3">
    <source>
        <dbReference type="ARBA" id="ARBA00023015"/>
    </source>
</evidence>